<name>A0A6N2LRJ7_SALVM</name>
<dbReference type="EMBL" id="CAADRP010001589">
    <property type="protein sequence ID" value="VFU42802.1"/>
    <property type="molecule type" value="Genomic_DNA"/>
</dbReference>
<organism evidence="1">
    <name type="scientific">Salix viminalis</name>
    <name type="common">Common osier</name>
    <name type="synonym">Basket willow</name>
    <dbReference type="NCBI Taxonomy" id="40686"/>
    <lineage>
        <taxon>Eukaryota</taxon>
        <taxon>Viridiplantae</taxon>
        <taxon>Streptophyta</taxon>
        <taxon>Embryophyta</taxon>
        <taxon>Tracheophyta</taxon>
        <taxon>Spermatophyta</taxon>
        <taxon>Magnoliopsida</taxon>
        <taxon>eudicotyledons</taxon>
        <taxon>Gunneridae</taxon>
        <taxon>Pentapetalae</taxon>
        <taxon>rosids</taxon>
        <taxon>fabids</taxon>
        <taxon>Malpighiales</taxon>
        <taxon>Salicaceae</taxon>
        <taxon>Saliceae</taxon>
        <taxon>Salix</taxon>
    </lineage>
</organism>
<evidence type="ECO:0000313" key="1">
    <source>
        <dbReference type="EMBL" id="VFU42802.1"/>
    </source>
</evidence>
<protein>
    <submittedName>
        <fullName evidence="1">Uncharacterized protein</fullName>
    </submittedName>
</protein>
<reference evidence="1" key="1">
    <citation type="submission" date="2019-03" db="EMBL/GenBank/DDBJ databases">
        <authorList>
            <person name="Mank J."/>
            <person name="Almeida P."/>
        </authorList>
    </citation>
    <scope>NUCLEOTIDE SEQUENCE</scope>
    <source>
        <strain evidence="1">78183</strain>
    </source>
</reference>
<accession>A0A6N2LRJ7</accession>
<dbReference type="AlphaFoldDB" id="A0A6N2LRJ7"/>
<sequence>MEFNLSYLEVPEKFEKVFVRLGESEPSYMSYFLENKKNIGPTSLEDWKNGRTLVKFLKIFYMVTLRFFGSLNVKPNSFFNEIVLRAYKFVAIV</sequence>
<gene>
    <name evidence="1" type="ORF">SVIM_LOCUS260094</name>
</gene>
<proteinExistence type="predicted"/>